<dbReference type="InterPro" id="IPR001098">
    <property type="entry name" value="DNA-dir_DNA_pol_A_palm_dom"/>
</dbReference>
<dbReference type="Gene3D" id="3.30.70.370">
    <property type="match status" value="1"/>
</dbReference>
<evidence type="ECO:0000313" key="5">
    <source>
        <dbReference type="Proteomes" id="UP000237347"/>
    </source>
</evidence>
<dbReference type="Pfam" id="PF00476">
    <property type="entry name" value="DNA_pol_A"/>
    <property type="match status" value="1"/>
</dbReference>
<feature type="non-terminal residue" evidence="4">
    <location>
        <position position="1"/>
    </location>
</feature>
<dbReference type="GO" id="GO:0006302">
    <property type="term" value="P:double-strand break repair"/>
    <property type="evidence" value="ECO:0007669"/>
    <property type="project" value="TreeGrafter"/>
</dbReference>
<dbReference type="PANTHER" id="PTHR10133:SF27">
    <property type="entry name" value="DNA POLYMERASE NU"/>
    <property type="match status" value="1"/>
</dbReference>
<dbReference type="EMBL" id="PKMF04000164">
    <property type="protein sequence ID" value="KAK7845852.1"/>
    <property type="molecule type" value="Genomic_DNA"/>
</dbReference>
<feature type="domain" description="DNA-directed DNA polymerase family A palm" evidence="3">
    <location>
        <begin position="129"/>
        <end position="210"/>
    </location>
</feature>
<feature type="region of interest" description="Disordered" evidence="2">
    <location>
        <begin position="27"/>
        <end position="49"/>
    </location>
</feature>
<evidence type="ECO:0000259" key="3">
    <source>
        <dbReference type="Pfam" id="PF00476"/>
    </source>
</evidence>
<accession>A0AAW0L2I8</accession>
<dbReference type="InterPro" id="IPR002298">
    <property type="entry name" value="DNA_polymerase_A"/>
</dbReference>
<dbReference type="InterPro" id="IPR043502">
    <property type="entry name" value="DNA/RNA_pol_sf"/>
</dbReference>
<dbReference type="Proteomes" id="UP000237347">
    <property type="component" value="Unassembled WGS sequence"/>
</dbReference>
<organism evidence="4 5">
    <name type="scientific">Quercus suber</name>
    <name type="common">Cork oak</name>
    <dbReference type="NCBI Taxonomy" id="58331"/>
    <lineage>
        <taxon>Eukaryota</taxon>
        <taxon>Viridiplantae</taxon>
        <taxon>Streptophyta</taxon>
        <taxon>Embryophyta</taxon>
        <taxon>Tracheophyta</taxon>
        <taxon>Spermatophyta</taxon>
        <taxon>Magnoliopsida</taxon>
        <taxon>eudicotyledons</taxon>
        <taxon>Gunneridae</taxon>
        <taxon>Pentapetalae</taxon>
        <taxon>rosids</taxon>
        <taxon>fabids</taxon>
        <taxon>Fagales</taxon>
        <taxon>Fagaceae</taxon>
        <taxon>Quercus</taxon>
    </lineage>
</organism>
<dbReference type="AlphaFoldDB" id="A0AAW0L2I8"/>
<evidence type="ECO:0000313" key="4">
    <source>
        <dbReference type="EMBL" id="KAK7845852.1"/>
    </source>
</evidence>
<dbReference type="SUPFAM" id="SSF56672">
    <property type="entry name" value="DNA/RNA polymerases"/>
    <property type="match status" value="2"/>
</dbReference>
<proteinExistence type="predicted"/>
<dbReference type="GO" id="GO:0003887">
    <property type="term" value="F:DNA-directed DNA polymerase activity"/>
    <property type="evidence" value="ECO:0007669"/>
    <property type="project" value="InterPro"/>
</dbReference>
<name>A0AAW0L2I8_QUESU</name>
<evidence type="ECO:0000256" key="2">
    <source>
        <dbReference type="SAM" id="MobiDB-lite"/>
    </source>
</evidence>
<reference evidence="4 5" key="1">
    <citation type="journal article" date="2018" name="Sci. Data">
        <title>The draft genome sequence of cork oak.</title>
        <authorList>
            <person name="Ramos A.M."/>
            <person name="Usie A."/>
            <person name="Barbosa P."/>
            <person name="Barros P.M."/>
            <person name="Capote T."/>
            <person name="Chaves I."/>
            <person name="Simoes F."/>
            <person name="Abreu I."/>
            <person name="Carrasquinho I."/>
            <person name="Faro C."/>
            <person name="Guimaraes J.B."/>
            <person name="Mendonca D."/>
            <person name="Nobrega F."/>
            <person name="Rodrigues L."/>
            <person name="Saibo N.J.M."/>
            <person name="Varela M.C."/>
            <person name="Egas C."/>
            <person name="Matos J."/>
            <person name="Miguel C.M."/>
            <person name="Oliveira M.M."/>
            <person name="Ricardo C.P."/>
            <person name="Goncalves S."/>
        </authorList>
    </citation>
    <scope>NUCLEOTIDE SEQUENCE [LARGE SCALE GENOMIC DNA]</scope>
    <source>
        <strain evidence="5">cv. HL8</strain>
    </source>
</reference>
<keyword evidence="5" id="KW-1185">Reference proteome</keyword>
<gene>
    <name evidence="4" type="primary">POLIB</name>
    <name evidence="4" type="ORF">CFP56_008819</name>
</gene>
<comment type="caution">
    <text evidence="4">The sequence shown here is derived from an EMBL/GenBank/DDBJ whole genome shotgun (WGS) entry which is preliminary data.</text>
</comment>
<dbReference type="GO" id="GO:0003677">
    <property type="term" value="F:DNA binding"/>
    <property type="evidence" value="ECO:0007669"/>
    <property type="project" value="InterPro"/>
</dbReference>
<dbReference type="GO" id="GO:0006261">
    <property type="term" value="P:DNA-templated DNA replication"/>
    <property type="evidence" value="ECO:0007669"/>
    <property type="project" value="InterPro"/>
</dbReference>
<evidence type="ECO:0000256" key="1">
    <source>
        <dbReference type="ARBA" id="ARBA00022705"/>
    </source>
</evidence>
<keyword evidence="1" id="KW-0235">DNA replication</keyword>
<sequence>IWLASVSGDALKTLAGKVSAEYDFVNDEQPDDNIESASENEVSEEQKTTVDEDKSAYGIAFQAFEKEEDGREACHAISALCEVCSIDSLISNFILPLQGSNISGKNGRIHCSLNINTETGRLSARRPNLQGSAADVAMCAMLEISKNARLKELGWKLLLQVHDEVILEGPTESAEVAKAIVVECMSKPFNGKNILQVDLSVDAKCAQNWYSANISNLQVVEDACGASVALNSCDEGPL</sequence>
<dbReference type="PANTHER" id="PTHR10133">
    <property type="entry name" value="DNA POLYMERASE I"/>
    <property type="match status" value="1"/>
</dbReference>
<protein>
    <submittedName>
        <fullName evidence="4">Dna polymerase i b</fullName>
    </submittedName>
</protein>
<dbReference type="PRINTS" id="PR00868">
    <property type="entry name" value="DNAPOLI"/>
</dbReference>